<accession>A0A5P2BR29</accession>
<evidence type="ECO:0000256" key="3">
    <source>
        <dbReference type="ARBA" id="ARBA00022801"/>
    </source>
</evidence>
<comment type="similarity">
    <text evidence="1">Belongs to the peptidase S33 family.</text>
</comment>
<feature type="signal peptide" evidence="4">
    <location>
        <begin position="1"/>
        <end position="32"/>
    </location>
</feature>
<keyword evidence="3" id="KW-0378">Hydrolase</keyword>
<sequence>MTKPKRHHTALLLTAPATVLGVLGGLVPPATAAASPSPASAALSTTTATAATGRTSLDWRPCAEAGGGGRKLDARQECATVEVPVDYADPEGARTTIAISRIAAENPSTRRGVLLLAPGGPGGSGLDNPSGKGQRLPQEIRDRYDLIGIDPRGMGRSAPVDCGFDPADLGTSKQRPWPAADGSVTATMETARRMSAACAHNGGDLIRHISTANNARDLDLVRAALGERKLSVWAVSYGTYATAVYGQLFPHRTDRVVLDSVDDPDPKRVGRGWLAAHEQGVEDTFPEFAAWASAPGTPDRLAGTPAEVRALVLGLAARLDRAPIPWPGANPAELNGDVLRQSVLTALYDPDDFSRLAELIRAARDGRTPPAPPSPPAAILQNSVAVGAGTLCNDIAWPKSAAVYAKGVAASRAAFPLTAGMPRNAMLCAAWPYRPKEAPVRITDDGPSNVLLVQNERDPATPLAGARKMRGALGERARMVVVNSTGHDSYLDNGNACGDRVVTHFLATGERPGKDTYCG</sequence>
<protein>
    <submittedName>
        <fullName evidence="7">Uncharacterized protein</fullName>
    </submittedName>
</protein>
<dbReference type="PANTHER" id="PTHR43248:SF29">
    <property type="entry name" value="TRIPEPTIDYL AMINOPEPTIDASE"/>
    <property type="match status" value="1"/>
</dbReference>
<organism evidence="7 8">
    <name type="scientific">Streptomyces venezuelae</name>
    <dbReference type="NCBI Taxonomy" id="54571"/>
    <lineage>
        <taxon>Bacteria</taxon>
        <taxon>Bacillati</taxon>
        <taxon>Actinomycetota</taxon>
        <taxon>Actinomycetes</taxon>
        <taxon>Kitasatosporales</taxon>
        <taxon>Streptomycetaceae</taxon>
        <taxon>Streptomyces</taxon>
    </lineage>
</organism>
<evidence type="ECO:0000313" key="8">
    <source>
        <dbReference type="Proteomes" id="UP000322927"/>
    </source>
</evidence>
<gene>
    <name evidence="7" type="ORF">DEJ48_02475</name>
</gene>
<evidence type="ECO:0000259" key="6">
    <source>
        <dbReference type="Pfam" id="PF08386"/>
    </source>
</evidence>
<dbReference type="Pfam" id="PF08386">
    <property type="entry name" value="Abhydrolase_4"/>
    <property type="match status" value="1"/>
</dbReference>
<evidence type="ECO:0000256" key="1">
    <source>
        <dbReference type="ARBA" id="ARBA00010088"/>
    </source>
</evidence>
<dbReference type="AlphaFoldDB" id="A0A5P2BR29"/>
<name>A0A5P2BR29_STRVZ</name>
<evidence type="ECO:0000256" key="4">
    <source>
        <dbReference type="SAM" id="SignalP"/>
    </source>
</evidence>
<dbReference type="Pfam" id="PF00561">
    <property type="entry name" value="Abhydrolase_1"/>
    <property type="match status" value="1"/>
</dbReference>
<evidence type="ECO:0000259" key="5">
    <source>
        <dbReference type="Pfam" id="PF00561"/>
    </source>
</evidence>
<dbReference type="RefSeq" id="WP_150214038.1">
    <property type="nucleotide sequence ID" value="NZ_CP029192.1"/>
</dbReference>
<dbReference type="GO" id="GO:0016787">
    <property type="term" value="F:hydrolase activity"/>
    <property type="evidence" value="ECO:0007669"/>
    <property type="project" value="UniProtKB-KW"/>
</dbReference>
<dbReference type="InterPro" id="IPR051601">
    <property type="entry name" value="Serine_prot/Carboxylest_S33"/>
</dbReference>
<feature type="domain" description="Peptidase S33 tripeptidyl aminopeptidase-like C-terminal" evidence="6">
    <location>
        <begin position="423"/>
        <end position="518"/>
    </location>
</feature>
<evidence type="ECO:0000313" key="7">
    <source>
        <dbReference type="EMBL" id="QES32420.1"/>
    </source>
</evidence>
<evidence type="ECO:0000256" key="2">
    <source>
        <dbReference type="ARBA" id="ARBA00022729"/>
    </source>
</evidence>
<feature type="domain" description="AB hydrolase-1" evidence="5">
    <location>
        <begin position="113"/>
        <end position="310"/>
    </location>
</feature>
<dbReference type="SUPFAM" id="SSF53474">
    <property type="entry name" value="alpha/beta-Hydrolases"/>
    <property type="match status" value="1"/>
</dbReference>
<dbReference type="InterPro" id="IPR000073">
    <property type="entry name" value="AB_hydrolase_1"/>
</dbReference>
<dbReference type="Gene3D" id="3.40.50.1820">
    <property type="entry name" value="alpha/beta hydrolase"/>
    <property type="match status" value="1"/>
</dbReference>
<dbReference type="EMBL" id="CP029192">
    <property type="protein sequence ID" value="QES32420.1"/>
    <property type="molecule type" value="Genomic_DNA"/>
</dbReference>
<dbReference type="Proteomes" id="UP000322927">
    <property type="component" value="Chromosome"/>
</dbReference>
<keyword evidence="2 4" id="KW-0732">Signal</keyword>
<dbReference type="PANTHER" id="PTHR43248">
    <property type="entry name" value="2-SUCCINYL-6-HYDROXY-2,4-CYCLOHEXADIENE-1-CARBOXYLATE SYNTHASE"/>
    <property type="match status" value="1"/>
</dbReference>
<dbReference type="InterPro" id="IPR029058">
    <property type="entry name" value="AB_hydrolase_fold"/>
</dbReference>
<feature type="chain" id="PRO_5039347693" evidence="4">
    <location>
        <begin position="33"/>
        <end position="519"/>
    </location>
</feature>
<reference evidence="7 8" key="1">
    <citation type="submission" date="2018-05" db="EMBL/GenBank/DDBJ databases">
        <title>Streptomyces venezuelae.</title>
        <authorList>
            <person name="Kim W."/>
            <person name="Lee N."/>
            <person name="Cho B.-K."/>
        </authorList>
    </citation>
    <scope>NUCLEOTIDE SEQUENCE [LARGE SCALE GENOMIC DNA]</scope>
    <source>
        <strain evidence="7 8">ATCC 14584</strain>
    </source>
</reference>
<dbReference type="OrthoDB" id="4447445at2"/>
<proteinExistence type="inferred from homology"/>
<dbReference type="InterPro" id="IPR013595">
    <property type="entry name" value="Pept_S33_TAP-like_C"/>
</dbReference>